<feature type="transmembrane region" description="Helical" evidence="7">
    <location>
        <begin position="82"/>
        <end position="104"/>
    </location>
</feature>
<dbReference type="RefSeq" id="WP_124328267.1">
    <property type="nucleotide sequence ID" value="NZ_BEXT01000001.1"/>
</dbReference>
<keyword evidence="6 7" id="KW-0472">Membrane</keyword>
<keyword evidence="10" id="KW-1185">Reference proteome</keyword>
<evidence type="ECO:0000256" key="2">
    <source>
        <dbReference type="ARBA" id="ARBA00006464"/>
    </source>
</evidence>
<dbReference type="InterPro" id="IPR017475">
    <property type="entry name" value="EPS_sugar_tfrase"/>
</dbReference>
<dbReference type="NCBIfam" id="TIGR03025">
    <property type="entry name" value="EPS_sugtrans"/>
    <property type="match status" value="1"/>
</dbReference>
<dbReference type="InterPro" id="IPR003362">
    <property type="entry name" value="Bact_transf"/>
</dbReference>
<feature type="domain" description="Bacterial sugar transferase" evidence="8">
    <location>
        <begin position="274"/>
        <end position="463"/>
    </location>
</feature>
<keyword evidence="3 9" id="KW-0808">Transferase</keyword>
<dbReference type="Proteomes" id="UP000288096">
    <property type="component" value="Unassembled WGS sequence"/>
</dbReference>
<feature type="transmembrane region" description="Helical" evidence="7">
    <location>
        <begin position="45"/>
        <end position="61"/>
    </location>
</feature>
<feature type="transmembrane region" description="Helical" evidence="7">
    <location>
        <begin position="12"/>
        <end position="33"/>
    </location>
</feature>
<comment type="similarity">
    <text evidence="2">Belongs to the bacterial sugar transferase family.</text>
</comment>
<evidence type="ECO:0000259" key="8">
    <source>
        <dbReference type="Pfam" id="PF02397"/>
    </source>
</evidence>
<dbReference type="Pfam" id="PF13727">
    <property type="entry name" value="CoA_binding_3"/>
    <property type="match status" value="1"/>
</dbReference>
<dbReference type="GO" id="GO:0016020">
    <property type="term" value="C:membrane"/>
    <property type="evidence" value="ECO:0007669"/>
    <property type="project" value="UniProtKB-SubCell"/>
</dbReference>
<proteinExistence type="inferred from homology"/>
<accession>A0A401FVC6</accession>
<comment type="caution">
    <text evidence="9">The sequence shown here is derived from an EMBL/GenBank/DDBJ whole genome shotgun (WGS) entry which is preliminary data.</text>
</comment>
<dbReference type="Gene3D" id="3.40.50.720">
    <property type="entry name" value="NAD(P)-binding Rossmann-like Domain"/>
    <property type="match status" value="1"/>
</dbReference>
<dbReference type="Pfam" id="PF02397">
    <property type="entry name" value="Bac_transf"/>
    <property type="match status" value="1"/>
</dbReference>
<dbReference type="EMBL" id="BEXT01000001">
    <property type="protein sequence ID" value="GBC60915.1"/>
    <property type="molecule type" value="Genomic_DNA"/>
</dbReference>
<name>A0A401FVC6_9BACT</name>
<evidence type="ECO:0000256" key="3">
    <source>
        <dbReference type="ARBA" id="ARBA00022679"/>
    </source>
</evidence>
<dbReference type="GO" id="GO:0016780">
    <property type="term" value="F:phosphotransferase activity, for other substituted phosphate groups"/>
    <property type="evidence" value="ECO:0007669"/>
    <property type="project" value="TreeGrafter"/>
</dbReference>
<comment type="subcellular location">
    <subcellularLocation>
        <location evidence="1">Membrane</location>
        <topology evidence="1">Multi-pass membrane protein</topology>
    </subcellularLocation>
</comment>
<keyword evidence="5 7" id="KW-1133">Transmembrane helix</keyword>
<sequence>MLQQQVHIINTVLMILDALCIIIAGYGAFYFKYCVSGCCWVMDTNVFVASVMFVMFLNNYVMGQLDLYDDIKPSSHFRNLRLMFKAVFFDFLGLATGVFFFKVPEYSREFMLMFGLLSFIFIALQRFLSHIYIDGLYKKEFNVCKILVVGGRSRCKIISDVLSCQLSWGHEVVGRLGIGKEADEDDPGRLGTIEDLPRLLRDEEIDEVVFAINGSRSVDLMKYLRLCKKMGIPSRILPSLWQPLELSLSVEKCQDIPFLTVPVDNFNATGLLYKRILDLIGGLVGTLLFVLMYPFIAIAIRLDSPGPTLFRQKRVGQHGRSFYLYKFRTMYADAEARKKELMAKNEMKGAMFKLKNDPRITRVGVWLRKTSLDEFPQFLNVMKGEMSLVGTRPPTPDEVETYLPGHLKRISAKPGITGMWQISGRNQITDFEKVVELDCMYLDHWRFLDDLRILFKTIVIVLKRKGAI</sequence>
<evidence type="ECO:0000256" key="6">
    <source>
        <dbReference type="ARBA" id="ARBA00023136"/>
    </source>
</evidence>
<keyword evidence="4 7" id="KW-0812">Transmembrane</keyword>
<evidence type="ECO:0000256" key="4">
    <source>
        <dbReference type="ARBA" id="ARBA00022692"/>
    </source>
</evidence>
<evidence type="ECO:0000313" key="9">
    <source>
        <dbReference type="EMBL" id="GBC60915.1"/>
    </source>
</evidence>
<dbReference type="PANTHER" id="PTHR30576:SF10">
    <property type="entry name" value="SLL5057 PROTEIN"/>
    <property type="match status" value="1"/>
</dbReference>
<protein>
    <submittedName>
        <fullName evidence="9">Sugar transferase</fullName>
    </submittedName>
</protein>
<dbReference type="OrthoDB" id="9808602at2"/>
<evidence type="ECO:0000256" key="5">
    <source>
        <dbReference type="ARBA" id="ARBA00022989"/>
    </source>
</evidence>
<gene>
    <name evidence="9" type="ORF">DENIS_1875</name>
</gene>
<dbReference type="PANTHER" id="PTHR30576">
    <property type="entry name" value="COLANIC BIOSYNTHESIS UDP-GLUCOSE LIPID CARRIER TRANSFERASE"/>
    <property type="match status" value="1"/>
</dbReference>
<feature type="transmembrane region" description="Helical" evidence="7">
    <location>
        <begin position="110"/>
        <end position="128"/>
    </location>
</feature>
<evidence type="ECO:0000256" key="7">
    <source>
        <dbReference type="SAM" id="Phobius"/>
    </source>
</evidence>
<reference evidence="10" key="1">
    <citation type="submission" date="2017-11" db="EMBL/GenBank/DDBJ databases">
        <authorList>
            <person name="Watanabe M."/>
            <person name="Kojima H."/>
        </authorList>
    </citation>
    <scope>NUCLEOTIDE SEQUENCE [LARGE SCALE GENOMIC DNA]</scope>
    <source>
        <strain evidence="10">Tokyo 01</strain>
    </source>
</reference>
<reference evidence="10" key="2">
    <citation type="submission" date="2019-01" db="EMBL/GenBank/DDBJ databases">
        <title>Genome sequence of Desulfonema ishimotonii strain Tokyo 01.</title>
        <authorList>
            <person name="Fukui M."/>
        </authorList>
    </citation>
    <scope>NUCLEOTIDE SEQUENCE [LARGE SCALE GENOMIC DNA]</scope>
    <source>
        <strain evidence="10">Tokyo 01</strain>
    </source>
</reference>
<evidence type="ECO:0000256" key="1">
    <source>
        <dbReference type="ARBA" id="ARBA00004141"/>
    </source>
</evidence>
<organism evidence="9 10">
    <name type="scientific">Desulfonema ishimotonii</name>
    <dbReference type="NCBI Taxonomy" id="45657"/>
    <lineage>
        <taxon>Bacteria</taxon>
        <taxon>Pseudomonadati</taxon>
        <taxon>Thermodesulfobacteriota</taxon>
        <taxon>Desulfobacteria</taxon>
        <taxon>Desulfobacterales</taxon>
        <taxon>Desulfococcaceae</taxon>
        <taxon>Desulfonema</taxon>
    </lineage>
</organism>
<evidence type="ECO:0000313" key="10">
    <source>
        <dbReference type="Proteomes" id="UP000288096"/>
    </source>
</evidence>
<feature type="transmembrane region" description="Helical" evidence="7">
    <location>
        <begin position="276"/>
        <end position="300"/>
    </location>
</feature>
<dbReference type="AlphaFoldDB" id="A0A401FVC6"/>